<organism evidence="1">
    <name type="scientific">hydrothermal vent metagenome</name>
    <dbReference type="NCBI Taxonomy" id="652676"/>
    <lineage>
        <taxon>unclassified sequences</taxon>
        <taxon>metagenomes</taxon>
        <taxon>ecological metagenomes</taxon>
    </lineage>
</organism>
<dbReference type="InterPro" id="IPR029069">
    <property type="entry name" value="HotDog_dom_sf"/>
</dbReference>
<dbReference type="SUPFAM" id="SSF54637">
    <property type="entry name" value="Thioesterase/thiol ester dehydrase-isomerase"/>
    <property type="match status" value="1"/>
</dbReference>
<dbReference type="Pfam" id="PF14539">
    <property type="entry name" value="DUF4442"/>
    <property type="match status" value="1"/>
</dbReference>
<dbReference type="EMBL" id="UOFG01000071">
    <property type="protein sequence ID" value="VAW59215.1"/>
    <property type="molecule type" value="Genomic_DNA"/>
</dbReference>
<name>A0A3B0WT96_9ZZZZ</name>
<sequence length="138" mass="15324">NPYTGALKASVCELEKGFARTELKDRRGVRNHLNSIHAIALTNLGEYTSGLALVTLFSENMQGIPIEINIEFFKKARGVLTAQCTTQLPRSLSGSLSEPSDNIDVEHIVVADINDAENALVARAKVRWKLSFRKEEER</sequence>
<feature type="non-terminal residue" evidence="1">
    <location>
        <position position="1"/>
    </location>
</feature>
<gene>
    <name evidence="1" type="ORF">MNBD_GAMMA11-1080</name>
</gene>
<proteinExistence type="predicted"/>
<accession>A0A3B0WT96</accession>
<protein>
    <recommendedName>
        <fullName evidence="2">DUF4442 domain-containing protein</fullName>
    </recommendedName>
</protein>
<evidence type="ECO:0000313" key="1">
    <source>
        <dbReference type="EMBL" id="VAW59215.1"/>
    </source>
</evidence>
<dbReference type="InterPro" id="IPR027961">
    <property type="entry name" value="DUF4442"/>
</dbReference>
<evidence type="ECO:0008006" key="2">
    <source>
        <dbReference type="Google" id="ProtNLM"/>
    </source>
</evidence>
<dbReference type="AlphaFoldDB" id="A0A3B0WT96"/>
<dbReference type="Gene3D" id="3.10.129.10">
    <property type="entry name" value="Hotdog Thioesterase"/>
    <property type="match status" value="1"/>
</dbReference>
<reference evidence="1" key="1">
    <citation type="submission" date="2018-06" db="EMBL/GenBank/DDBJ databases">
        <authorList>
            <person name="Zhirakovskaya E."/>
        </authorList>
    </citation>
    <scope>NUCLEOTIDE SEQUENCE</scope>
</reference>
<dbReference type="CDD" id="cd03443">
    <property type="entry name" value="PaaI_thioesterase"/>
    <property type="match status" value="1"/>
</dbReference>